<evidence type="ECO:0000313" key="2">
    <source>
        <dbReference type="EMBL" id="SFF57182.1"/>
    </source>
</evidence>
<evidence type="ECO:0000259" key="1">
    <source>
        <dbReference type="Pfam" id="PF13472"/>
    </source>
</evidence>
<dbReference type="SUPFAM" id="SSF52266">
    <property type="entry name" value="SGNH hydrolase"/>
    <property type="match status" value="1"/>
</dbReference>
<accession>A0A1I2JQV8</accession>
<organism evidence="2 3">
    <name type="scientific">Halobacillus alkaliphilus</name>
    <dbReference type="NCBI Taxonomy" id="396056"/>
    <lineage>
        <taxon>Bacteria</taxon>
        <taxon>Bacillati</taxon>
        <taxon>Bacillota</taxon>
        <taxon>Bacilli</taxon>
        <taxon>Bacillales</taxon>
        <taxon>Bacillaceae</taxon>
        <taxon>Halobacillus</taxon>
    </lineage>
</organism>
<protein>
    <submittedName>
        <fullName evidence="2">Lysophospholipase L1</fullName>
    </submittedName>
</protein>
<feature type="domain" description="SGNH hydrolase-type esterase" evidence="1">
    <location>
        <begin position="6"/>
        <end position="173"/>
    </location>
</feature>
<gene>
    <name evidence="2" type="ORF">SAMN05216353_10239</name>
</gene>
<dbReference type="CDD" id="cd01838">
    <property type="entry name" value="Isoamyl_acetate_hydrolase_like"/>
    <property type="match status" value="1"/>
</dbReference>
<keyword evidence="3" id="KW-1185">Reference proteome</keyword>
<dbReference type="Proteomes" id="UP000198897">
    <property type="component" value="Unassembled WGS sequence"/>
</dbReference>
<dbReference type="InterPro" id="IPR013830">
    <property type="entry name" value="SGNH_hydro"/>
</dbReference>
<dbReference type="AlphaFoldDB" id="A0A1I2JQV8"/>
<dbReference type="InterPro" id="IPR036514">
    <property type="entry name" value="SGNH_hydro_sf"/>
</dbReference>
<dbReference type="PANTHER" id="PTHR14209">
    <property type="entry name" value="ISOAMYL ACETATE-HYDROLYZING ESTERASE 1"/>
    <property type="match status" value="1"/>
</dbReference>
<name>A0A1I2JQV8_9BACI</name>
<sequence length="188" mass="21329">MKTLVCFGDSLTARKEGFEEPMLTTKLAEQLNQYEVINAGVSGDNTVDGLDRMERDVMIHKPDGVTVFFGANDAAFHKNVPLDLYQKNLYKIVERISPEKTILISPAPVDEKVQKARTNEVLYQYASAVREVAKDTGCHFIDFFHQMISLEDYPVKLQGIKNDGLHFGEEGYEFLVQLITKKIKSIRL</sequence>
<dbReference type="PANTHER" id="PTHR14209:SF19">
    <property type="entry name" value="ISOAMYL ACETATE-HYDROLYZING ESTERASE 1 HOMOLOG"/>
    <property type="match status" value="1"/>
</dbReference>
<evidence type="ECO:0000313" key="3">
    <source>
        <dbReference type="Proteomes" id="UP000198897"/>
    </source>
</evidence>
<dbReference type="EMBL" id="FOOG01000002">
    <property type="protein sequence ID" value="SFF57182.1"/>
    <property type="molecule type" value="Genomic_DNA"/>
</dbReference>
<dbReference type="RefSeq" id="WP_089749510.1">
    <property type="nucleotide sequence ID" value="NZ_FOOG01000002.1"/>
</dbReference>
<proteinExistence type="predicted"/>
<dbReference type="OrthoDB" id="388542at2"/>
<dbReference type="Gene3D" id="3.40.50.1110">
    <property type="entry name" value="SGNH hydrolase"/>
    <property type="match status" value="1"/>
</dbReference>
<reference evidence="3" key="1">
    <citation type="submission" date="2016-10" db="EMBL/GenBank/DDBJ databases">
        <authorList>
            <person name="Varghese N."/>
            <person name="Submissions S."/>
        </authorList>
    </citation>
    <scope>NUCLEOTIDE SEQUENCE [LARGE SCALE GENOMIC DNA]</scope>
    <source>
        <strain evidence="3">FP5</strain>
    </source>
</reference>
<dbReference type="Pfam" id="PF13472">
    <property type="entry name" value="Lipase_GDSL_2"/>
    <property type="match status" value="1"/>
</dbReference>
<dbReference type="InterPro" id="IPR045136">
    <property type="entry name" value="Iah1-like"/>
</dbReference>